<evidence type="ECO:0000256" key="8">
    <source>
        <dbReference type="ARBA" id="ARBA00023136"/>
    </source>
</evidence>
<evidence type="ECO:0000256" key="2">
    <source>
        <dbReference type="ARBA" id="ARBA00022448"/>
    </source>
</evidence>
<keyword evidence="12" id="KW-1185">Reference proteome</keyword>
<reference evidence="11 12" key="1">
    <citation type="submission" date="2017-08" db="EMBL/GenBank/DDBJ databases">
        <authorList>
            <person name="de Groot N.N."/>
        </authorList>
    </citation>
    <scope>NUCLEOTIDE SEQUENCE [LARGE SCALE GENOMIC DNA]</scope>
    <source>
        <strain evidence="11 12">USBA 352</strain>
    </source>
</reference>
<dbReference type="NCBIfam" id="TIGR00797">
    <property type="entry name" value="matE"/>
    <property type="match status" value="1"/>
</dbReference>
<feature type="transmembrane region" description="Helical" evidence="10">
    <location>
        <begin position="405"/>
        <end position="426"/>
    </location>
</feature>
<dbReference type="PANTHER" id="PTHR43298">
    <property type="entry name" value="MULTIDRUG RESISTANCE PROTEIN NORM-RELATED"/>
    <property type="match status" value="1"/>
</dbReference>
<keyword evidence="6 10" id="KW-1133">Transmembrane helix</keyword>
<evidence type="ECO:0000256" key="5">
    <source>
        <dbReference type="ARBA" id="ARBA00022692"/>
    </source>
</evidence>
<dbReference type="GO" id="GO:0005886">
    <property type="term" value="C:plasma membrane"/>
    <property type="evidence" value="ECO:0007669"/>
    <property type="project" value="UniProtKB-SubCell"/>
</dbReference>
<feature type="transmembrane region" description="Helical" evidence="10">
    <location>
        <begin position="330"/>
        <end position="352"/>
    </location>
</feature>
<dbReference type="STRING" id="538381.GCA_001696535_01753"/>
<sequence length="462" mass="49182">MNDTSPTRAAGRFSVLWRGDILPTLALGAPIAGAQVAQMAVNTADVLMIGWLGATELAAAVLAFNLYIVLWLFGMGVLQAVIPLAARARGEGQARELRRAVRMGFWFVALYSVPAWAVMWHTEELLIALGQKPEVAALAGGYARIMMISLLPSLLTMALRSFITVMERAQAVLWATIAGAVLNAIVNYVLIFGHFGFPRLELVGAAIGSVITATVTLLLLVGYVLRDRQLRRYHVFGRIWRSDWPKLAEIVWLGWPIAVTLLVEVALFSGTSVLMGWIGTIELAAHGIATQLASITFMVPIGIGQAAMIRIGLAAGRGDRPGVGRAGWTGFGIGMAFMGACAIAFWVIPGTLVGLFLDFGNPDAANVFAIGVSFLAVAALFQVFDGAQVIGGSLLRGLSDTKVPMIMAIVGYWGVGMTGAYILGFPLGLGGIGIWLGLAAGLAFVSVLVMWRFALRERIGLL</sequence>
<feature type="transmembrane region" description="Helical" evidence="10">
    <location>
        <begin position="171"/>
        <end position="197"/>
    </location>
</feature>
<keyword evidence="4" id="KW-1003">Cell membrane</keyword>
<comment type="subcellular location">
    <subcellularLocation>
        <location evidence="1">Cell inner membrane</location>
        <topology evidence="1">Multi-pass membrane protein</topology>
    </subcellularLocation>
</comment>
<keyword evidence="3" id="KW-0050">Antiport</keyword>
<name>A0A285TGY2_9HYPH</name>
<evidence type="ECO:0000256" key="1">
    <source>
        <dbReference type="ARBA" id="ARBA00004429"/>
    </source>
</evidence>
<keyword evidence="7" id="KW-0406">Ion transport</keyword>
<evidence type="ECO:0000256" key="3">
    <source>
        <dbReference type="ARBA" id="ARBA00022449"/>
    </source>
</evidence>
<dbReference type="GO" id="GO:0006811">
    <property type="term" value="P:monoatomic ion transport"/>
    <property type="evidence" value="ECO:0007669"/>
    <property type="project" value="UniProtKB-KW"/>
</dbReference>
<feature type="transmembrane region" description="Helical" evidence="10">
    <location>
        <begin position="203"/>
        <end position="226"/>
    </location>
</feature>
<feature type="transmembrane region" description="Helical" evidence="10">
    <location>
        <begin position="57"/>
        <end position="82"/>
    </location>
</feature>
<dbReference type="Pfam" id="PF01554">
    <property type="entry name" value="MatE"/>
    <property type="match status" value="2"/>
</dbReference>
<evidence type="ECO:0000256" key="9">
    <source>
        <dbReference type="ARBA" id="ARBA00031636"/>
    </source>
</evidence>
<dbReference type="InterPro" id="IPR002528">
    <property type="entry name" value="MATE_fam"/>
</dbReference>
<accession>A0A285TGY2</accession>
<feature type="transmembrane region" description="Helical" evidence="10">
    <location>
        <begin position="288"/>
        <end position="309"/>
    </location>
</feature>
<dbReference type="PANTHER" id="PTHR43298:SF2">
    <property type="entry name" value="FMN_FAD EXPORTER YEEO-RELATED"/>
    <property type="match status" value="1"/>
</dbReference>
<feature type="transmembrane region" description="Helical" evidence="10">
    <location>
        <begin position="141"/>
        <end position="159"/>
    </location>
</feature>
<gene>
    <name evidence="11" type="ORF">SAMN05421512_11193</name>
</gene>
<evidence type="ECO:0000256" key="4">
    <source>
        <dbReference type="ARBA" id="ARBA00022475"/>
    </source>
</evidence>
<keyword evidence="8 10" id="KW-0472">Membrane</keyword>
<dbReference type="GO" id="GO:0042910">
    <property type="term" value="F:xenobiotic transmembrane transporter activity"/>
    <property type="evidence" value="ECO:0007669"/>
    <property type="project" value="InterPro"/>
</dbReference>
<keyword evidence="5 10" id="KW-0812">Transmembrane</keyword>
<dbReference type="PIRSF" id="PIRSF006603">
    <property type="entry name" value="DinF"/>
    <property type="match status" value="1"/>
</dbReference>
<dbReference type="CDD" id="cd13131">
    <property type="entry name" value="MATE_NorM_like"/>
    <property type="match status" value="1"/>
</dbReference>
<evidence type="ECO:0000313" key="11">
    <source>
        <dbReference type="EMBL" id="SOC21494.1"/>
    </source>
</evidence>
<organism evidence="11 12">
    <name type="scientific">Stappia indica</name>
    <dbReference type="NCBI Taxonomy" id="538381"/>
    <lineage>
        <taxon>Bacteria</taxon>
        <taxon>Pseudomonadati</taxon>
        <taxon>Pseudomonadota</taxon>
        <taxon>Alphaproteobacteria</taxon>
        <taxon>Hyphomicrobiales</taxon>
        <taxon>Stappiaceae</taxon>
        <taxon>Stappia</taxon>
    </lineage>
</organism>
<feature type="transmembrane region" description="Helical" evidence="10">
    <location>
        <begin position="247"/>
        <end position="268"/>
    </location>
</feature>
<dbReference type="GO" id="GO:0015297">
    <property type="term" value="F:antiporter activity"/>
    <property type="evidence" value="ECO:0007669"/>
    <property type="project" value="UniProtKB-KW"/>
</dbReference>
<feature type="transmembrane region" description="Helical" evidence="10">
    <location>
        <begin position="432"/>
        <end position="455"/>
    </location>
</feature>
<dbReference type="RefSeq" id="WP_067336523.1">
    <property type="nucleotide sequence ID" value="NZ_MBQF01000002.1"/>
</dbReference>
<evidence type="ECO:0000256" key="6">
    <source>
        <dbReference type="ARBA" id="ARBA00022989"/>
    </source>
</evidence>
<evidence type="ECO:0000256" key="10">
    <source>
        <dbReference type="SAM" id="Phobius"/>
    </source>
</evidence>
<dbReference type="EMBL" id="OBML01000011">
    <property type="protein sequence ID" value="SOC21494.1"/>
    <property type="molecule type" value="Genomic_DNA"/>
</dbReference>
<feature type="transmembrane region" description="Helical" evidence="10">
    <location>
        <begin position="364"/>
        <end position="384"/>
    </location>
</feature>
<protein>
    <recommendedName>
        <fullName evidence="9">Multidrug-efflux transporter</fullName>
    </recommendedName>
</protein>
<proteinExistence type="predicted"/>
<keyword evidence="2" id="KW-0813">Transport</keyword>
<evidence type="ECO:0000256" key="7">
    <source>
        <dbReference type="ARBA" id="ARBA00023065"/>
    </source>
</evidence>
<dbReference type="InterPro" id="IPR048279">
    <property type="entry name" value="MdtK-like"/>
</dbReference>
<dbReference type="AlphaFoldDB" id="A0A285TGY2"/>
<dbReference type="OrthoDB" id="9780160at2"/>
<feature type="transmembrane region" description="Helical" evidence="10">
    <location>
        <begin position="103"/>
        <end position="121"/>
    </location>
</feature>
<evidence type="ECO:0000313" key="12">
    <source>
        <dbReference type="Proteomes" id="UP000219331"/>
    </source>
</evidence>
<dbReference type="InterPro" id="IPR050222">
    <property type="entry name" value="MATE_MdtK"/>
</dbReference>
<dbReference type="Proteomes" id="UP000219331">
    <property type="component" value="Unassembled WGS sequence"/>
</dbReference>